<dbReference type="InterPro" id="IPR050840">
    <property type="entry name" value="Adaptor_Complx_Large_Subunit"/>
</dbReference>
<dbReference type="InterPro" id="IPR008152">
    <property type="entry name" value="Clathrin_a/b/g-adaptin_app_Ig"/>
</dbReference>
<evidence type="ECO:0000313" key="9">
    <source>
        <dbReference type="EMBL" id="CAF0877787.1"/>
    </source>
</evidence>
<dbReference type="InterPro" id="IPR003164">
    <property type="entry name" value="Clathrin_a-adaptin_app_sub_C"/>
</dbReference>
<protein>
    <recommendedName>
        <fullName evidence="8">Clathrin adaptor alpha/beta/gamma-adaptin appendage Ig-like subdomain domain-containing protein</fullName>
    </recommendedName>
</protein>
<name>A0A813Y3S4_9BILA</name>
<keyword evidence="3" id="KW-0254">Endocytosis</keyword>
<evidence type="ECO:0000256" key="2">
    <source>
        <dbReference type="ARBA" id="ARBA00022448"/>
    </source>
</evidence>
<feature type="domain" description="Clathrin adaptor alpha/beta/gamma-adaptin appendage Ig-like subdomain" evidence="8">
    <location>
        <begin position="731"/>
        <end position="843"/>
    </location>
</feature>
<evidence type="ECO:0000259" key="8">
    <source>
        <dbReference type="SMART" id="SM00809"/>
    </source>
</evidence>
<dbReference type="InterPro" id="IPR009028">
    <property type="entry name" value="Coatomer/calthrin_app_sub_C"/>
</dbReference>
<evidence type="ECO:0000313" key="10">
    <source>
        <dbReference type="Proteomes" id="UP000663860"/>
    </source>
</evidence>
<organism evidence="9 10">
    <name type="scientific">Adineta steineri</name>
    <dbReference type="NCBI Taxonomy" id="433720"/>
    <lineage>
        <taxon>Eukaryota</taxon>
        <taxon>Metazoa</taxon>
        <taxon>Spiralia</taxon>
        <taxon>Gnathifera</taxon>
        <taxon>Rotifera</taxon>
        <taxon>Eurotatoria</taxon>
        <taxon>Bdelloidea</taxon>
        <taxon>Adinetida</taxon>
        <taxon>Adinetidae</taxon>
        <taxon>Adineta</taxon>
    </lineage>
</organism>
<dbReference type="InterPro" id="IPR012295">
    <property type="entry name" value="TBP_dom_sf"/>
</dbReference>
<evidence type="ECO:0000256" key="4">
    <source>
        <dbReference type="ARBA" id="ARBA00022927"/>
    </source>
</evidence>
<dbReference type="Gene3D" id="3.30.310.10">
    <property type="entry name" value="TATA-Binding Protein"/>
    <property type="match status" value="1"/>
</dbReference>
<dbReference type="PANTHER" id="PTHR22780">
    <property type="entry name" value="ADAPTIN, ALPHA/GAMMA/EPSILON"/>
    <property type="match status" value="1"/>
</dbReference>
<comment type="subcellular location">
    <subcellularLocation>
        <location evidence="1">Membrane</location>
        <location evidence="1">Coated pit</location>
        <topology evidence="1">Peripheral membrane protein</topology>
        <orientation evidence="1">Cytoplasmic side</orientation>
    </subcellularLocation>
</comment>
<evidence type="ECO:0000256" key="6">
    <source>
        <dbReference type="ARBA" id="ARBA00023176"/>
    </source>
</evidence>
<evidence type="ECO:0000256" key="5">
    <source>
        <dbReference type="ARBA" id="ARBA00023136"/>
    </source>
</evidence>
<dbReference type="Pfam" id="PF01602">
    <property type="entry name" value="Adaptin_N"/>
    <property type="match status" value="2"/>
</dbReference>
<evidence type="ECO:0000256" key="3">
    <source>
        <dbReference type="ARBA" id="ARBA00022583"/>
    </source>
</evidence>
<sequence>MPTMRGDAMRGLAVFISDIRNCKSREAELRRINKELTNIRQRFRADKTLDGYQKKKYVCKLLFIFLLGHDIDFGYMEAVNLLSSNKYTEKQIGYLFISVIMNSSTEMKQLIIQNIRNDLQSRNPIFINLALQCVANIGDREMAVAFTNDIPRLLISGDTIDAVKQSAALCLLRLHRTSPDSLQLNTEWTARIIHLLNDQHLGVATAAVSLIDALVKRNPDEYKGCVNLAVSRLSRIVTSSYTDFQDYTYYFVPAPWLCVKLLRLLQNYPPPDDPSIRSRLNECLDTILNKAQEPLKSKKVQHSNARNAVLFEAINLIIHMDCESSLLVRACNQLGQFLQNRETNLRYLALESMCLLAASEFSHEAVKKHQDTVINALKSERDVSVRQRAVDLLYAMCDRSNAQDLVQEMLTYLETADYTIREEMVLKIAILSEKYAVDYKWYLDVMLKLIRIAGDFVSEEVLKIAILSEKYAVDYKWYLDVMLKLIRIAGDFVSEEVWYRVIQVVVNRTDVQSYAAKIAFEALQAPACHENMVKVAGYILGEYGNLIALDPRSTPIIQFDLLHSKYHLCSPTTRCLILSTYMKFVNLFPEIKHHIQDILRHDSNHRSSDVEIQQRATEYLKLSEVCNPTVLATILEIMPPYPEKQSPLLVRLKQKKPLTEPEGVTESQSPPPTTTGQNGDGPKLTETALHLNQQHQQEQNGLLLSLDTPESNGYYEESTSKPSSSTLQSAKKFLFKNSDILFENDLIQIGIKGETIKSTIHIELYYGNKTTLQLTNFSTNIFTLGELESELRINMEPVKSTIDPRAQSKQTGTIDCLADFRDLPMMNISFLEKYAVDYKWYLDVMLKLIRIAGDFVSEEVWYRVIQVVVNRTDVQSYAAKIAFEALQAPACHENMVKVAGYILGEYGNLIALDPRSTPIIQFDLLHSKYHLCSPTTRCLILSTYMKFVNLFPEIKHHIQDILRHDSNHRSSDVEIQQRATEYLKLSEVCNPTVLATILEIMPPYPEKQSPLLVRLKQKKPLTEPEGVTESQSPPPTTIGQNGDGPKLTETALHLNQQHQEQQNGLLLSLDTPESNGYYEESTSKPSSSTLQSAKKFLFKNSDILFENDLIQIGIKGETIKSTIHIELYYGNKTTLQLTNFSTNIFALGELESELRINMEPVKSTIDPRAQSKQTGTIDCLADFRDLPMMNISFLYNNMLQKIDCPFPIYINKFIEKAEMDSNNFFLRWRNLEKPSQECQKIFPAKFPMIHEDCRQKLDDFGWSCLMGIDVNAENFCGAGIIHTTSQAIGCLYRLEPNKQAKMYRLTIRASKDGVANRLVELLDDQF</sequence>
<feature type="region of interest" description="Disordered" evidence="7">
    <location>
        <begin position="706"/>
        <end position="727"/>
    </location>
</feature>
<dbReference type="InterPro" id="IPR016024">
    <property type="entry name" value="ARM-type_fold"/>
</dbReference>
<keyword evidence="2" id="KW-0813">Transport</keyword>
<evidence type="ECO:0000256" key="1">
    <source>
        <dbReference type="ARBA" id="ARBA00004277"/>
    </source>
</evidence>
<keyword evidence="4" id="KW-0653">Protein transport</keyword>
<dbReference type="FunFam" id="1.25.10.10:FF:000020">
    <property type="entry name" value="AP-2 complex subunit alpha"/>
    <property type="match status" value="1"/>
</dbReference>
<feature type="region of interest" description="Disordered" evidence="7">
    <location>
        <begin position="657"/>
        <end position="684"/>
    </location>
</feature>
<keyword evidence="5" id="KW-0472">Membrane</keyword>
<dbReference type="InterPro" id="IPR011989">
    <property type="entry name" value="ARM-like"/>
</dbReference>
<dbReference type="Gene3D" id="2.60.40.1230">
    <property type="match status" value="1"/>
</dbReference>
<feature type="domain" description="Clathrin adaptor alpha/beta/gamma-adaptin appendage Ig-like subdomain" evidence="8">
    <location>
        <begin position="1094"/>
        <end position="1207"/>
    </location>
</feature>
<dbReference type="SUPFAM" id="SSF49348">
    <property type="entry name" value="Clathrin adaptor appendage domain"/>
    <property type="match status" value="2"/>
</dbReference>
<dbReference type="Pfam" id="PF02296">
    <property type="entry name" value="Alpha_adaptin_C"/>
    <property type="match status" value="1"/>
</dbReference>
<dbReference type="Proteomes" id="UP000663860">
    <property type="component" value="Unassembled WGS sequence"/>
</dbReference>
<keyword evidence="6" id="KW-0168">Coated pit</keyword>
<accession>A0A813Y3S4</accession>
<dbReference type="InterPro" id="IPR002553">
    <property type="entry name" value="Clathrin/coatomer_adapt-like_N"/>
</dbReference>
<dbReference type="EMBL" id="CAJNOE010000081">
    <property type="protein sequence ID" value="CAF0877787.1"/>
    <property type="molecule type" value="Genomic_DNA"/>
</dbReference>
<reference evidence="9" key="1">
    <citation type="submission" date="2021-02" db="EMBL/GenBank/DDBJ databases">
        <authorList>
            <person name="Nowell W R."/>
        </authorList>
    </citation>
    <scope>NUCLEOTIDE SEQUENCE</scope>
</reference>
<evidence type="ECO:0000256" key="7">
    <source>
        <dbReference type="SAM" id="MobiDB-lite"/>
    </source>
</evidence>
<dbReference type="Gene3D" id="1.25.10.10">
    <property type="entry name" value="Leucine-rich Repeat Variant"/>
    <property type="match status" value="3"/>
</dbReference>
<proteinExistence type="predicted"/>
<dbReference type="Pfam" id="PF02883">
    <property type="entry name" value="Alpha_adaptinC2"/>
    <property type="match status" value="1"/>
</dbReference>
<feature type="region of interest" description="Disordered" evidence="7">
    <location>
        <begin position="1020"/>
        <end position="1047"/>
    </location>
</feature>
<dbReference type="GO" id="GO:0030122">
    <property type="term" value="C:AP-2 adaptor complex"/>
    <property type="evidence" value="ECO:0007669"/>
    <property type="project" value="UniProtKB-ARBA"/>
</dbReference>
<feature type="region of interest" description="Disordered" evidence="7">
    <location>
        <begin position="1069"/>
        <end position="1089"/>
    </location>
</feature>
<comment type="caution">
    <text evidence="9">The sequence shown here is derived from an EMBL/GenBank/DDBJ whole genome shotgun (WGS) entry which is preliminary data.</text>
</comment>
<dbReference type="SUPFAM" id="SSF48371">
    <property type="entry name" value="ARM repeat"/>
    <property type="match status" value="3"/>
</dbReference>
<dbReference type="SUPFAM" id="SSF55711">
    <property type="entry name" value="Subdomain of clathrin and coatomer appendage domain"/>
    <property type="match status" value="1"/>
</dbReference>
<dbReference type="GO" id="GO:0006897">
    <property type="term" value="P:endocytosis"/>
    <property type="evidence" value="ECO:0007669"/>
    <property type="project" value="UniProtKB-KW"/>
</dbReference>
<gene>
    <name evidence="9" type="ORF">IZO911_LOCUS11017</name>
</gene>
<dbReference type="SMART" id="SM00809">
    <property type="entry name" value="Alpha_adaptinC2"/>
    <property type="match status" value="2"/>
</dbReference>
<dbReference type="InterPro" id="IPR013041">
    <property type="entry name" value="Clathrin_app_Ig-like_sf"/>
</dbReference>
<dbReference type="GO" id="GO:0006886">
    <property type="term" value="P:intracellular protein transport"/>
    <property type="evidence" value="ECO:0007669"/>
    <property type="project" value="InterPro"/>
</dbReference>